<dbReference type="Pfam" id="PF04564">
    <property type="entry name" value="U-box"/>
    <property type="match status" value="1"/>
</dbReference>
<sequence>MALVRTNPRSQPTTLPPRGTLIPHGFFWGQYPPLESVLRDHMREYYDLSTNKCQSRDQQAFNNKLVTLVRDEARKHEWDFDGSVFDDKKIRDRIRCFFKTHIQNAKKRLKTMVKNPTKRANAKALAEHMDLIEKYNNKKKRRGSQSASRKRSYSKELEENGSHEYLSNPVSYDDETDSDNEHPHNSMKKEHRKKLKCEADGQITNHISNVDKESDYSIMNSIKNSRKEITSDNNESSLQVNEEEEEEDGECRIGTIETTSIPLTSAESTAISIKEDVEATFTKEELAAREEEDLSDLPEPEYDYLDFTDLEEDFTNEECSINRQHAMFQEDTVPPSFTECHGLYQNEEGDMDEGDVSSCNNNATAAAAARDGDDNDVKVSLTASLSQHEESFARNDKDDYAGTNLEMSPPMTTAAMEQITTHHEHESKQQDTMETYSQLPPSFSQHDDCKPKADHYPPPKDEEEEEEDYSFTSYILGTLVVKVIAARNLKPIERGGLGQLLFGSHHHRNNRRHRSGIGGGGGGSNPYAKIIFDNQSQRTDIMYDTVNPIWPREEQSYFDVVLPIPDLVQEEEEEDGQEIKMKRDKLGYIMEEKSGGYCSRKKGVGKEKRVDNDDGIMASVPLVSDPVLTIVIFHSVGGGNDDSKKKDPNKKANANDDDNDISLGFTSVNIRHLLTGKVTIIDEWFPLSDNGTNSDDDDDSDDIYSYSAGEVRLLCEYEPTDPPPRTGDLCRITGFCCPTDLYPVPAHLLFRVDEMDGDDIILSYKTEEEGWHCTFVVHRFSVICAKRHQAAIERYREGLVDAANKLVHSPLVKVVAETVKERMPEDGVLFVGADIVLGGFGLIGRWAKGGIGTALDDVVNVTNWDGRHTPRLLDNEDENVQIEINNAGMSDEENEEDTADYRADIYQDELDGLQDMNNGNAMEELSSSTTTSLSSLTAVATTTTLPCCPITGQPMKDPVVAADGHTYERHAIRRWLQTSDMSPLTGQTLSHKELVPNYLLLSSTVLGGDR</sequence>
<feature type="compositionally biased region" description="Basic and acidic residues" evidence="1">
    <location>
        <begin position="153"/>
        <end position="162"/>
    </location>
</feature>
<reference evidence="3" key="1">
    <citation type="submission" date="2021-01" db="EMBL/GenBank/DDBJ databases">
        <authorList>
            <person name="Corre E."/>
            <person name="Pelletier E."/>
            <person name="Niang G."/>
            <person name="Scheremetjew M."/>
            <person name="Finn R."/>
            <person name="Kale V."/>
            <person name="Holt S."/>
            <person name="Cochrane G."/>
            <person name="Meng A."/>
            <person name="Brown T."/>
            <person name="Cohen L."/>
        </authorList>
    </citation>
    <scope>NUCLEOTIDE SEQUENCE</scope>
    <source>
        <strain evidence="3">GSO104</strain>
    </source>
</reference>
<dbReference type="PROSITE" id="PS51698">
    <property type="entry name" value="U_BOX"/>
    <property type="match status" value="1"/>
</dbReference>
<gene>
    <name evidence="3" type="ORF">DBRI00130_LOCUS13232</name>
</gene>
<dbReference type="Gene3D" id="2.60.40.150">
    <property type="entry name" value="C2 domain"/>
    <property type="match status" value="1"/>
</dbReference>
<dbReference type="SUPFAM" id="SSF49562">
    <property type="entry name" value="C2 domain (Calcium/lipid-binding domain, CaLB)"/>
    <property type="match status" value="1"/>
</dbReference>
<accession>A0A7S4R5G1</accession>
<dbReference type="PANTHER" id="PTHR46573:SF1">
    <property type="entry name" value="WD REPEAT, SAM AND U-BOX DOMAIN-CONTAINING PROTEIN 1"/>
    <property type="match status" value="1"/>
</dbReference>
<feature type="compositionally biased region" description="Basic residues" evidence="1">
    <location>
        <begin position="137"/>
        <end position="152"/>
    </location>
</feature>
<feature type="region of interest" description="Disordered" evidence="1">
    <location>
        <begin position="133"/>
        <end position="196"/>
    </location>
</feature>
<feature type="region of interest" description="Disordered" evidence="1">
    <location>
        <begin position="638"/>
        <end position="658"/>
    </location>
</feature>
<dbReference type="GO" id="GO:0004842">
    <property type="term" value="F:ubiquitin-protein transferase activity"/>
    <property type="evidence" value="ECO:0007669"/>
    <property type="project" value="InterPro"/>
</dbReference>
<dbReference type="AlphaFoldDB" id="A0A7S4R5G1"/>
<dbReference type="SUPFAM" id="SSF57850">
    <property type="entry name" value="RING/U-box"/>
    <property type="match status" value="1"/>
</dbReference>
<name>A0A7S4R5G1_9STRA</name>
<evidence type="ECO:0000256" key="1">
    <source>
        <dbReference type="SAM" id="MobiDB-lite"/>
    </source>
</evidence>
<dbReference type="InterPro" id="IPR013083">
    <property type="entry name" value="Znf_RING/FYVE/PHD"/>
</dbReference>
<feature type="compositionally biased region" description="Polar residues" evidence="1">
    <location>
        <begin position="231"/>
        <end position="240"/>
    </location>
</feature>
<proteinExistence type="predicted"/>
<dbReference type="GO" id="GO:0016567">
    <property type="term" value="P:protein ubiquitination"/>
    <property type="evidence" value="ECO:0007669"/>
    <property type="project" value="InterPro"/>
</dbReference>
<feature type="compositionally biased region" description="Basic and acidic residues" evidence="1">
    <location>
        <begin position="641"/>
        <end position="654"/>
    </location>
</feature>
<feature type="compositionally biased region" description="Polar residues" evidence="1">
    <location>
        <begin position="432"/>
        <end position="444"/>
    </location>
</feature>
<dbReference type="InterPro" id="IPR003613">
    <property type="entry name" value="Ubox_domain"/>
</dbReference>
<dbReference type="EMBL" id="HBNS01016523">
    <property type="protein sequence ID" value="CAE4604017.1"/>
    <property type="molecule type" value="Transcribed_RNA"/>
</dbReference>
<dbReference type="Gene3D" id="3.30.40.10">
    <property type="entry name" value="Zinc/RING finger domain, C3HC4 (zinc finger)"/>
    <property type="match status" value="1"/>
</dbReference>
<dbReference type="InterPro" id="IPR035892">
    <property type="entry name" value="C2_domain_sf"/>
</dbReference>
<feature type="compositionally biased region" description="Basic and acidic residues" evidence="1">
    <location>
        <begin position="420"/>
        <end position="431"/>
    </location>
</feature>
<dbReference type="SMART" id="SM00504">
    <property type="entry name" value="Ubox"/>
    <property type="match status" value="1"/>
</dbReference>
<organism evidence="3">
    <name type="scientific">Ditylum brightwellii</name>
    <dbReference type="NCBI Taxonomy" id="49249"/>
    <lineage>
        <taxon>Eukaryota</taxon>
        <taxon>Sar</taxon>
        <taxon>Stramenopiles</taxon>
        <taxon>Ochrophyta</taxon>
        <taxon>Bacillariophyta</taxon>
        <taxon>Mediophyceae</taxon>
        <taxon>Lithodesmiophycidae</taxon>
        <taxon>Lithodesmiales</taxon>
        <taxon>Lithodesmiaceae</taxon>
        <taxon>Ditylum</taxon>
    </lineage>
</organism>
<feature type="region of interest" description="Disordered" evidence="1">
    <location>
        <begin position="227"/>
        <end position="250"/>
    </location>
</feature>
<dbReference type="PANTHER" id="PTHR46573">
    <property type="entry name" value="WD REPEAT, SAM AND U-BOX DOMAIN-CONTAINING PROTEIN 1"/>
    <property type="match status" value="1"/>
</dbReference>
<feature type="region of interest" description="Disordered" evidence="1">
    <location>
        <begin position="418"/>
        <end position="468"/>
    </location>
</feature>
<protein>
    <recommendedName>
        <fullName evidence="2">U-box domain-containing protein</fullName>
    </recommendedName>
</protein>
<feature type="compositionally biased region" description="Basic and acidic residues" evidence="1">
    <location>
        <begin position="179"/>
        <end position="188"/>
    </location>
</feature>
<dbReference type="CDD" id="cd16655">
    <property type="entry name" value="RING-Ubox_WDSUB1-like"/>
    <property type="match status" value="1"/>
</dbReference>
<dbReference type="InterPro" id="IPR000008">
    <property type="entry name" value="C2_dom"/>
</dbReference>
<dbReference type="InterPro" id="IPR052085">
    <property type="entry name" value="WD-SAM-U-box"/>
</dbReference>
<evidence type="ECO:0000313" key="3">
    <source>
        <dbReference type="EMBL" id="CAE4604017.1"/>
    </source>
</evidence>
<dbReference type="CDD" id="cd00030">
    <property type="entry name" value="C2"/>
    <property type="match status" value="1"/>
</dbReference>
<dbReference type="Pfam" id="PF00168">
    <property type="entry name" value="C2"/>
    <property type="match status" value="1"/>
</dbReference>
<feature type="compositionally biased region" description="Basic and acidic residues" evidence="1">
    <location>
        <begin position="445"/>
        <end position="460"/>
    </location>
</feature>
<evidence type="ECO:0000259" key="2">
    <source>
        <dbReference type="PROSITE" id="PS51698"/>
    </source>
</evidence>
<feature type="domain" description="U-box" evidence="2">
    <location>
        <begin position="941"/>
        <end position="1010"/>
    </location>
</feature>